<feature type="compositionally biased region" description="Basic residues" evidence="2">
    <location>
        <begin position="710"/>
        <end position="722"/>
    </location>
</feature>
<feature type="compositionally biased region" description="Low complexity" evidence="2">
    <location>
        <begin position="625"/>
        <end position="640"/>
    </location>
</feature>
<accession>A0A9P4INZ6</accession>
<dbReference type="Gene3D" id="1.10.472.80">
    <property type="entry name" value="Ypt/Rab-GAP domain of gyp1p, domain 3"/>
    <property type="match status" value="1"/>
</dbReference>
<dbReference type="PANTHER" id="PTHR22957">
    <property type="entry name" value="TBC1 DOMAIN FAMILY MEMBER GTPASE-ACTIVATING PROTEIN"/>
    <property type="match status" value="1"/>
</dbReference>
<evidence type="ECO:0000313" key="4">
    <source>
        <dbReference type="EMBL" id="KAF2101897.1"/>
    </source>
</evidence>
<sequence length="762" mass="84743">MVTNSYNRKGWRESNVAELKTIRPDDAVLPALQGLRSIAWKEYLLFESNDRTVWSSRLSESRTAYDALRSHFLRAIEHPDELGSSIDPLADTAESPWEALRRDETLRQEIFQDVERCMPENVYFRQPATQTMLLDVLFIFCKLNQDVGYRQGMHELLAPIVWVIERDALDSRQWKRPDIQDMQDDRLLLDLLDQRFIEHDAFTLFGLVMQNAKSFYEPSSGLLKRNSTQSLTDSEAPILVRVKRIYNGYLTKIDPELSSHLTKLDIVPQVFLMRWIRLLFGREFSFDDTLGIWDTVFAADPSLDIVDLICVAMLLRIRWQLIQADANTVLTLLLHYPSPEEATPPRTLVQDALYLKQNPNAIGGAHIIEKYSNRRPILPNHISLRPRTPSYASTHSDPSSPRRARSPFGSPTRFPSTGPTAVGLEGLLADAARAAYSRSEKWGFNRAVRDAVGEVKKNVQAIQSSPRNSLHRRTSSTDIFRKVERLEKRNQALAGMLETALSELWEYENSRKGETEAESLHESSGVKEAADELGIAIARVQFVQVYLTDASMPLPLEEKANKPVPPPEVLFDASAASSSPEPRELAPSDQSTAPQTNPIAIPQPPPSISVKSSSPPPRPIPTKSPPTVTTTAPTDVSSTPPSRPSLEQSPFSWILGHSAEDRQHAFASVAPFSEESTRRPSDRRGKGFLFGEDEAGKTEDSSEGKGVIAKGRRRVGVLRKKPPASVGSGGGAEAQGKGKGKTGADGADDESVDVEVIDMDAL</sequence>
<feature type="compositionally biased region" description="Basic and acidic residues" evidence="2">
    <location>
        <begin position="675"/>
        <end position="685"/>
    </location>
</feature>
<dbReference type="Gene3D" id="1.10.8.270">
    <property type="entry name" value="putative rabgap domain of human tbc1 domain family member 14 like domains"/>
    <property type="match status" value="1"/>
</dbReference>
<dbReference type="SUPFAM" id="SSF47923">
    <property type="entry name" value="Ypt/Rab-GAP domain of gyp1p"/>
    <property type="match status" value="2"/>
</dbReference>
<dbReference type="InterPro" id="IPR000195">
    <property type="entry name" value="Rab-GAP-TBC_dom"/>
</dbReference>
<dbReference type="GO" id="GO:0005096">
    <property type="term" value="F:GTPase activator activity"/>
    <property type="evidence" value="ECO:0007669"/>
    <property type="project" value="UniProtKB-KW"/>
</dbReference>
<dbReference type="FunFam" id="1.10.8.270:FF:000031">
    <property type="entry name" value="TBC1 domain family member 5"/>
    <property type="match status" value="1"/>
</dbReference>
<evidence type="ECO:0000259" key="3">
    <source>
        <dbReference type="PROSITE" id="PS50086"/>
    </source>
</evidence>
<proteinExistence type="predicted"/>
<evidence type="ECO:0000256" key="2">
    <source>
        <dbReference type="SAM" id="MobiDB-lite"/>
    </source>
</evidence>
<feature type="region of interest" description="Disordered" evidence="2">
    <location>
        <begin position="558"/>
        <end position="762"/>
    </location>
</feature>
<protein>
    <submittedName>
        <fullName evidence="4">RabGAP/TBC</fullName>
    </submittedName>
</protein>
<dbReference type="EMBL" id="ML978123">
    <property type="protein sequence ID" value="KAF2101897.1"/>
    <property type="molecule type" value="Genomic_DNA"/>
</dbReference>
<dbReference type="PANTHER" id="PTHR22957:SF337">
    <property type="entry name" value="TBC1 DOMAIN FAMILY MEMBER 5"/>
    <property type="match status" value="1"/>
</dbReference>
<name>A0A9P4INZ6_9PEZI</name>
<evidence type="ECO:0000256" key="1">
    <source>
        <dbReference type="ARBA" id="ARBA00022468"/>
    </source>
</evidence>
<dbReference type="PROSITE" id="PS50086">
    <property type="entry name" value="TBC_RABGAP"/>
    <property type="match status" value="1"/>
</dbReference>
<evidence type="ECO:0000313" key="5">
    <source>
        <dbReference type="Proteomes" id="UP000799772"/>
    </source>
</evidence>
<dbReference type="AlphaFoldDB" id="A0A9P4INZ6"/>
<dbReference type="Pfam" id="PF00566">
    <property type="entry name" value="RabGAP-TBC"/>
    <property type="match status" value="1"/>
</dbReference>
<keyword evidence="1" id="KW-0343">GTPase activation</keyword>
<feature type="compositionally biased region" description="Low complexity" evidence="2">
    <location>
        <begin position="396"/>
        <end position="411"/>
    </location>
</feature>
<dbReference type="Proteomes" id="UP000799772">
    <property type="component" value="Unassembled WGS sequence"/>
</dbReference>
<feature type="compositionally biased region" description="Acidic residues" evidence="2">
    <location>
        <begin position="746"/>
        <end position="762"/>
    </location>
</feature>
<keyword evidence="5" id="KW-1185">Reference proteome</keyword>
<reference evidence="4" key="1">
    <citation type="journal article" date="2020" name="Stud. Mycol.">
        <title>101 Dothideomycetes genomes: a test case for predicting lifestyles and emergence of pathogens.</title>
        <authorList>
            <person name="Haridas S."/>
            <person name="Albert R."/>
            <person name="Binder M."/>
            <person name="Bloem J."/>
            <person name="Labutti K."/>
            <person name="Salamov A."/>
            <person name="Andreopoulos B."/>
            <person name="Baker S."/>
            <person name="Barry K."/>
            <person name="Bills G."/>
            <person name="Bluhm B."/>
            <person name="Cannon C."/>
            <person name="Castanera R."/>
            <person name="Culley D."/>
            <person name="Daum C."/>
            <person name="Ezra D."/>
            <person name="Gonzalez J."/>
            <person name="Henrissat B."/>
            <person name="Kuo A."/>
            <person name="Liang C."/>
            <person name="Lipzen A."/>
            <person name="Lutzoni F."/>
            <person name="Magnuson J."/>
            <person name="Mondo S."/>
            <person name="Nolan M."/>
            <person name="Ohm R."/>
            <person name="Pangilinan J."/>
            <person name="Park H.-J."/>
            <person name="Ramirez L."/>
            <person name="Alfaro M."/>
            <person name="Sun H."/>
            <person name="Tritt A."/>
            <person name="Yoshinaga Y."/>
            <person name="Zwiers L.-H."/>
            <person name="Turgeon B."/>
            <person name="Goodwin S."/>
            <person name="Spatafora J."/>
            <person name="Crous P."/>
            <person name="Grigoriev I."/>
        </authorList>
    </citation>
    <scope>NUCLEOTIDE SEQUENCE</scope>
    <source>
        <strain evidence="4">CBS 133067</strain>
    </source>
</reference>
<feature type="compositionally biased region" description="Pro residues" evidence="2">
    <location>
        <begin position="614"/>
        <end position="624"/>
    </location>
</feature>
<gene>
    <name evidence="4" type="ORF">NA57DRAFT_34468</name>
</gene>
<dbReference type="InterPro" id="IPR035969">
    <property type="entry name" value="Rab-GAP_TBC_sf"/>
</dbReference>
<feature type="compositionally biased region" description="Basic and acidic residues" evidence="2">
    <location>
        <begin position="694"/>
        <end position="703"/>
    </location>
</feature>
<organism evidence="4 5">
    <name type="scientific">Rhizodiscina lignyota</name>
    <dbReference type="NCBI Taxonomy" id="1504668"/>
    <lineage>
        <taxon>Eukaryota</taxon>
        <taxon>Fungi</taxon>
        <taxon>Dikarya</taxon>
        <taxon>Ascomycota</taxon>
        <taxon>Pezizomycotina</taxon>
        <taxon>Dothideomycetes</taxon>
        <taxon>Pleosporomycetidae</taxon>
        <taxon>Aulographales</taxon>
        <taxon>Rhizodiscinaceae</taxon>
        <taxon>Rhizodiscina</taxon>
    </lineage>
</organism>
<dbReference type="OrthoDB" id="27140at2759"/>
<feature type="region of interest" description="Disordered" evidence="2">
    <location>
        <begin position="379"/>
        <end position="419"/>
    </location>
</feature>
<dbReference type="FunFam" id="1.10.472.80:FF:000038">
    <property type="entry name" value="TBC1 domain family member 5"/>
    <property type="match status" value="1"/>
</dbReference>
<comment type="caution">
    <text evidence="4">The sequence shown here is derived from an EMBL/GenBank/DDBJ whole genome shotgun (WGS) entry which is preliminary data.</text>
</comment>
<feature type="domain" description="Rab-GAP TBC" evidence="3">
    <location>
        <begin position="30"/>
        <end position="300"/>
    </location>
</feature>
<dbReference type="SMART" id="SM00164">
    <property type="entry name" value="TBC"/>
    <property type="match status" value="1"/>
</dbReference>